<sequence length="721" mass="83016">MKKRNQKQCDFNISSKIQCAKFGTNSKKIIASGDDKNCVQIWQIGESKPIATLSSQNNSNAQVEVARICFSFCEAEIFSGSNRGVINVWDVENKRLLQTLKGHSACVNALCIYPSDENKNLLFSGAYDTSIKLWDLRSKTPVNQFKGHTMQINTLAVSPNSKLLASGSNDGSVKLWDIAQGKLITSFTQHDSQITCLTFNPQEKTLASGGADRCIRIWNLDGLNQMSMTKIDSTPIQSILINDNGKILYSATHESLKVWDLEHDCQLLDNVESMWKGVQDMIITQDQEQLLGLATNLQSGFSLHGVSLKSIGLDNKLNEQKQTSNTNSKQRGRTPDRRQEMATITPKVQEPEIKLKSKPSQQIQEQNQINQDNQFEKQKQHEVTKDYQSLQPQPMFPPIQPQNYNSPYINHPNNNNNQNGYLQQQMLQQQQQQQQQQLLYQYQIQQTILNNQQNQQQNLNSQQQVNQIVQPINNQPQQKSIQQNQANQQISQHFQQDNEEYDENFEEDPDMTTTSQLTLSQFMLGDHNNKEKFKQVDLIHEITKDHNRINQILSQRMKYMKPILCWWINNNIKSAINAIYQVTDPSILQDALSLYSQQPKFSQIPIDNFPLLLEKARLLLESRFAFHIKTGLDFAYKSLSLFRDEILNIKLFNQLSKADLAREERVQKYDKVIEQLKIISQMPKMQKLIERNKDDLTELARKFQLDIVNLLKKINTNIAQN</sequence>
<evidence type="ECO:0000259" key="8">
    <source>
        <dbReference type="Pfam" id="PF13925"/>
    </source>
</evidence>
<feature type="repeat" description="WD" evidence="6">
    <location>
        <begin position="187"/>
        <end position="228"/>
    </location>
</feature>
<dbReference type="HAMAP" id="MF_03022">
    <property type="entry name" value="Katanin_p80_B1"/>
    <property type="match status" value="1"/>
</dbReference>
<dbReference type="PANTHER" id="PTHR19845:SF0">
    <property type="entry name" value="KATANIN P80 WD40 REPEAT-CONTAINING SUBUNIT B1"/>
    <property type="match status" value="1"/>
</dbReference>
<accession>A0A8S1K8D4</accession>
<evidence type="ECO:0000256" key="4">
    <source>
        <dbReference type="ARBA" id="ARBA00023212"/>
    </source>
</evidence>
<feature type="compositionally biased region" description="Low complexity" evidence="7">
    <location>
        <begin position="361"/>
        <end position="373"/>
    </location>
</feature>
<gene>
    <name evidence="9" type="ORF">PPRIM_AZ9-3.1.T0170351</name>
</gene>
<dbReference type="GO" id="GO:0051013">
    <property type="term" value="P:microtubule severing"/>
    <property type="evidence" value="ECO:0007669"/>
    <property type="project" value="UniProtKB-UniRule"/>
</dbReference>
<feature type="region of interest" description="Disordered" evidence="7">
    <location>
        <begin position="474"/>
        <end position="510"/>
    </location>
</feature>
<evidence type="ECO:0000256" key="6">
    <source>
        <dbReference type="PROSITE-ProRule" id="PRU00221"/>
    </source>
</evidence>
<evidence type="ECO:0000256" key="7">
    <source>
        <dbReference type="SAM" id="MobiDB-lite"/>
    </source>
</evidence>
<evidence type="ECO:0000256" key="1">
    <source>
        <dbReference type="ARBA" id="ARBA00004245"/>
    </source>
</evidence>
<dbReference type="CDD" id="cd00200">
    <property type="entry name" value="WD40"/>
    <property type="match status" value="1"/>
</dbReference>
<dbReference type="PANTHER" id="PTHR19845">
    <property type="entry name" value="KATANIN P80 SUBUNIT"/>
    <property type="match status" value="1"/>
</dbReference>
<dbReference type="PROSITE" id="PS50294">
    <property type="entry name" value="WD_REPEATS_REGION"/>
    <property type="match status" value="3"/>
</dbReference>
<protein>
    <recommendedName>
        <fullName evidence="5">Katanin p80 WD40 repeat-containing subunit B1 homolog</fullName>
    </recommendedName>
</protein>
<dbReference type="GO" id="GO:0005737">
    <property type="term" value="C:cytoplasm"/>
    <property type="evidence" value="ECO:0007669"/>
    <property type="project" value="UniProtKB-UniRule"/>
</dbReference>
<feature type="region of interest" description="Disordered" evidence="7">
    <location>
        <begin position="317"/>
        <end position="419"/>
    </location>
</feature>
<dbReference type="GO" id="GO:0005874">
    <property type="term" value="C:microtubule"/>
    <property type="evidence" value="ECO:0007669"/>
    <property type="project" value="UniProtKB-KW"/>
</dbReference>
<keyword evidence="3 5" id="KW-0493">Microtubule</keyword>
<dbReference type="PROSITE" id="PS00678">
    <property type="entry name" value="WD_REPEATS_1"/>
    <property type="match status" value="3"/>
</dbReference>
<dbReference type="FunFam" id="2.130.10.10:FF:002882">
    <property type="entry name" value="Katanin p80 WD40 repeat-containing subunit B1 homolog"/>
    <property type="match status" value="1"/>
</dbReference>
<dbReference type="Pfam" id="PF00400">
    <property type="entry name" value="WD40"/>
    <property type="match status" value="3"/>
</dbReference>
<evidence type="ECO:0000313" key="10">
    <source>
        <dbReference type="Proteomes" id="UP000688137"/>
    </source>
</evidence>
<dbReference type="AlphaFoldDB" id="A0A8S1K8D4"/>
<feature type="compositionally biased region" description="Polar residues" evidence="7">
    <location>
        <begin position="320"/>
        <end position="329"/>
    </location>
</feature>
<organism evidence="9 10">
    <name type="scientific">Paramecium primaurelia</name>
    <dbReference type="NCBI Taxonomy" id="5886"/>
    <lineage>
        <taxon>Eukaryota</taxon>
        <taxon>Sar</taxon>
        <taxon>Alveolata</taxon>
        <taxon>Ciliophora</taxon>
        <taxon>Intramacronucleata</taxon>
        <taxon>Oligohymenophorea</taxon>
        <taxon>Peniculida</taxon>
        <taxon>Parameciidae</taxon>
        <taxon>Paramecium</taxon>
    </lineage>
</organism>
<feature type="domain" description="Katanin p80 subunit C-terminal" evidence="8">
    <location>
        <begin position="544"/>
        <end position="706"/>
    </location>
</feature>
<feature type="compositionally biased region" description="Basic and acidic residues" evidence="7">
    <location>
        <begin position="374"/>
        <end position="385"/>
    </location>
</feature>
<dbReference type="FunFam" id="2.130.10.10:FF:002881">
    <property type="entry name" value="Katanin p80 WD40 repeat-containing subunit B1 homolog"/>
    <property type="match status" value="1"/>
</dbReference>
<feature type="repeat" description="WD" evidence="6">
    <location>
        <begin position="145"/>
        <end position="186"/>
    </location>
</feature>
<dbReference type="InterPro" id="IPR028021">
    <property type="entry name" value="Katanin_C-terminal"/>
</dbReference>
<dbReference type="Proteomes" id="UP000688137">
    <property type="component" value="Unassembled WGS sequence"/>
</dbReference>
<name>A0A8S1K8D4_PARPR</name>
<comment type="caution">
    <text evidence="9">The sequence shown here is derived from an EMBL/GenBank/DDBJ whole genome shotgun (WGS) entry which is preliminary data.</text>
</comment>
<comment type="similarity">
    <text evidence="5">Belongs to the WD repeat KATNB1 family.</text>
</comment>
<dbReference type="SMART" id="SM00320">
    <property type="entry name" value="WD40"/>
    <property type="match status" value="6"/>
</dbReference>
<keyword evidence="2 5" id="KW-0963">Cytoplasm</keyword>
<keyword evidence="6" id="KW-0853">WD repeat</keyword>
<keyword evidence="4 5" id="KW-0206">Cytoskeleton</keyword>
<dbReference type="EMBL" id="CAJJDM010000012">
    <property type="protein sequence ID" value="CAD8051021.1"/>
    <property type="molecule type" value="Genomic_DNA"/>
</dbReference>
<dbReference type="GO" id="GO:0007019">
    <property type="term" value="P:microtubule depolymerization"/>
    <property type="evidence" value="ECO:0007669"/>
    <property type="project" value="TreeGrafter"/>
</dbReference>
<evidence type="ECO:0000256" key="2">
    <source>
        <dbReference type="ARBA" id="ARBA00022490"/>
    </source>
</evidence>
<evidence type="ECO:0000313" key="9">
    <source>
        <dbReference type="EMBL" id="CAD8051021.1"/>
    </source>
</evidence>
<dbReference type="OMA" id="YPINCVS"/>
<dbReference type="GO" id="GO:0008017">
    <property type="term" value="F:microtubule binding"/>
    <property type="evidence" value="ECO:0007669"/>
    <property type="project" value="UniProtKB-UniRule"/>
</dbReference>
<comment type="function">
    <text evidence="5">May participate in a complex which severs microtubules in an ATP-dependent manner. Microtubule severing may promote rapid reorganization of cellular microtubule arrays.</text>
</comment>
<feature type="compositionally biased region" description="Low complexity" evidence="7">
    <location>
        <begin position="474"/>
        <end position="495"/>
    </location>
</feature>
<evidence type="ECO:0000256" key="5">
    <source>
        <dbReference type="HAMAP-Rule" id="MF_03022"/>
    </source>
</evidence>
<dbReference type="GO" id="GO:0008352">
    <property type="term" value="C:katanin complex"/>
    <property type="evidence" value="ECO:0007669"/>
    <property type="project" value="InterPro"/>
</dbReference>
<evidence type="ECO:0000256" key="3">
    <source>
        <dbReference type="ARBA" id="ARBA00022701"/>
    </source>
</evidence>
<keyword evidence="10" id="KW-1185">Reference proteome</keyword>
<proteinExistence type="inferred from homology"/>
<dbReference type="PROSITE" id="PS50082">
    <property type="entry name" value="WD_REPEATS_2"/>
    <property type="match status" value="3"/>
</dbReference>
<feature type="compositionally biased region" description="Acidic residues" evidence="7">
    <location>
        <begin position="497"/>
        <end position="510"/>
    </location>
</feature>
<comment type="subcellular location">
    <subcellularLocation>
        <location evidence="1 5">Cytoplasm</location>
        <location evidence="1 5">Cytoskeleton</location>
    </subcellularLocation>
</comment>
<feature type="compositionally biased region" description="Low complexity" evidence="7">
    <location>
        <begin position="401"/>
        <end position="419"/>
    </location>
</feature>
<dbReference type="Pfam" id="PF13925">
    <property type="entry name" value="Katanin_con80"/>
    <property type="match status" value="1"/>
</dbReference>
<dbReference type="InterPro" id="IPR026962">
    <property type="entry name" value="KTNB1"/>
</dbReference>
<dbReference type="InterPro" id="IPR019775">
    <property type="entry name" value="WD40_repeat_CS"/>
</dbReference>
<feature type="repeat" description="WD" evidence="6">
    <location>
        <begin position="100"/>
        <end position="144"/>
    </location>
</feature>
<dbReference type="InterPro" id="IPR001680">
    <property type="entry name" value="WD40_rpt"/>
</dbReference>
<reference evidence="9" key="1">
    <citation type="submission" date="2021-01" db="EMBL/GenBank/DDBJ databases">
        <authorList>
            <consortium name="Genoscope - CEA"/>
            <person name="William W."/>
        </authorList>
    </citation>
    <scope>NUCLEOTIDE SEQUENCE</scope>
</reference>